<keyword evidence="1" id="KW-0472">Membrane</keyword>
<sequence length="85" mass="10037">MKKIINSKYRALYLFIFFLIFNLIYSLYFGRNTEIGFYSSTSCIEEYILDIITSIGLFFSMMLAGFDVTENFINSLRDYCEEDAK</sequence>
<dbReference type="RefSeq" id="WP_009895067.1">
    <property type="nucleotide sequence ID" value="NZ_BINM01000001.1"/>
</dbReference>
<feature type="transmembrane region" description="Helical" evidence="1">
    <location>
        <begin position="48"/>
        <end position="68"/>
    </location>
</feature>
<reference evidence="2 3" key="1">
    <citation type="submission" date="2017-02" db="EMBL/GenBank/DDBJ databases">
        <authorList>
            <consortium name="Pathogen Informatics"/>
        </authorList>
    </citation>
    <scope>NUCLEOTIDE SEQUENCE [LARGE SCALE GENOMIC DNA]</scope>
    <source>
        <strain evidence="2 3">VRECD0157</strain>
    </source>
</reference>
<name>A0A9X8EQ66_CLODI</name>
<dbReference type="EMBL" id="FUPS01000014">
    <property type="protein sequence ID" value="SJS97522.1"/>
    <property type="molecule type" value="Genomic_DNA"/>
</dbReference>
<feature type="transmembrane region" description="Helical" evidence="1">
    <location>
        <begin position="12"/>
        <end position="28"/>
    </location>
</feature>
<comment type="caution">
    <text evidence="2">The sequence shown here is derived from an EMBL/GenBank/DDBJ whole genome shotgun (WGS) entry which is preliminary data.</text>
</comment>
<accession>A0A9X8EQ66</accession>
<evidence type="ECO:0000313" key="3">
    <source>
        <dbReference type="Proteomes" id="UP000189137"/>
    </source>
</evidence>
<gene>
    <name evidence="2" type="ORF">SAMEA3375112_03300</name>
</gene>
<evidence type="ECO:0000256" key="1">
    <source>
        <dbReference type="SAM" id="Phobius"/>
    </source>
</evidence>
<proteinExistence type="predicted"/>
<organism evidence="2 3">
    <name type="scientific">Clostridioides difficile</name>
    <name type="common">Peptoclostridium difficile</name>
    <dbReference type="NCBI Taxonomy" id="1496"/>
    <lineage>
        <taxon>Bacteria</taxon>
        <taxon>Bacillati</taxon>
        <taxon>Bacillota</taxon>
        <taxon>Clostridia</taxon>
        <taxon>Peptostreptococcales</taxon>
        <taxon>Peptostreptococcaceae</taxon>
        <taxon>Clostridioides</taxon>
    </lineage>
</organism>
<dbReference type="Proteomes" id="UP000189137">
    <property type="component" value="Unassembled WGS sequence"/>
</dbReference>
<keyword evidence="1" id="KW-1133">Transmembrane helix</keyword>
<keyword evidence="1" id="KW-0812">Transmembrane</keyword>
<dbReference type="AlphaFoldDB" id="A0A9X8EQ66"/>
<evidence type="ECO:0000313" key="2">
    <source>
        <dbReference type="EMBL" id="SJS97522.1"/>
    </source>
</evidence>
<protein>
    <submittedName>
        <fullName evidence="2">Uncharacterized protein</fullName>
    </submittedName>
</protein>